<proteinExistence type="predicted"/>
<feature type="non-terminal residue" evidence="1">
    <location>
        <position position="37"/>
    </location>
</feature>
<accession>A0A382QW58</accession>
<evidence type="ECO:0000313" key="1">
    <source>
        <dbReference type="EMBL" id="SVC89092.1"/>
    </source>
</evidence>
<protein>
    <submittedName>
        <fullName evidence="1">Uncharacterized protein</fullName>
    </submittedName>
</protein>
<sequence length="37" mass="4325">VFGDLFKIQLGLAGTNVYSKIFFIHVFVFTRQLSDRF</sequence>
<organism evidence="1">
    <name type="scientific">marine metagenome</name>
    <dbReference type="NCBI Taxonomy" id="408172"/>
    <lineage>
        <taxon>unclassified sequences</taxon>
        <taxon>metagenomes</taxon>
        <taxon>ecological metagenomes</taxon>
    </lineage>
</organism>
<name>A0A382QW58_9ZZZZ</name>
<gene>
    <name evidence="1" type="ORF">METZ01_LOCUS341946</name>
</gene>
<dbReference type="EMBL" id="UINC01116981">
    <property type="protein sequence ID" value="SVC89092.1"/>
    <property type="molecule type" value="Genomic_DNA"/>
</dbReference>
<feature type="non-terminal residue" evidence="1">
    <location>
        <position position="1"/>
    </location>
</feature>
<dbReference type="AlphaFoldDB" id="A0A382QW58"/>
<reference evidence="1" key="1">
    <citation type="submission" date="2018-05" db="EMBL/GenBank/DDBJ databases">
        <authorList>
            <person name="Lanie J.A."/>
            <person name="Ng W.-L."/>
            <person name="Kazmierczak K.M."/>
            <person name="Andrzejewski T.M."/>
            <person name="Davidsen T.M."/>
            <person name="Wayne K.J."/>
            <person name="Tettelin H."/>
            <person name="Glass J.I."/>
            <person name="Rusch D."/>
            <person name="Podicherti R."/>
            <person name="Tsui H.-C.T."/>
            <person name="Winkler M.E."/>
        </authorList>
    </citation>
    <scope>NUCLEOTIDE SEQUENCE</scope>
</reference>